<dbReference type="PANTHER" id="PTHR46654:SF1">
    <property type="entry name" value="E3 UBIQUITIN-PROTEIN LIGASE HECTD3"/>
    <property type="match status" value="1"/>
</dbReference>
<dbReference type="InterPro" id="IPR035983">
    <property type="entry name" value="Hect_E3_ubiquitin_ligase"/>
</dbReference>
<keyword evidence="3 5" id="KW-0833">Ubl conjugation pathway</keyword>
<dbReference type="Pfam" id="PF00632">
    <property type="entry name" value="HECT"/>
    <property type="match status" value="1"/>
</dbReference>
<dbReference type="SUPFAM" id="SSF53335">
    <property type="entry name" value="S-adenosyl-L-methionine-dependent methyltransferases"/>
    <property type="match status" value="1"/>
</dbReference>
<dbReference type="Gene3D" id="3.30.720.50">
    <property type="match status" value="1"/>
</dbReference>
<dbReference type="SUPFAM" id="SSF56204">
    <property type="entry name" value="Hect, E3 ligase catalytic domain"/>
    <property type="match status" value="1"/>
</dbReference>
<dbReference type="GO" id="GO:0005634">
    <property type="term" value="C:nucleus"/>
    <property type="evidence" value="ECO:0007669"/>
    <property type="project" value="UniProtKB-SubCell"/>
</dbReference>
<comment type="subcellular location">
    <subcellularLocation>
        <location evidence="1">Nucleus</location>
    </subcellularLocation>
</comment>
<dbReference type="CDD" id="cd02440">
    <property type="entry name" value="AdoMet_MTases"/>
    <property type="match status" value="1"/>
</dbReference>
<dbReference type="RefSeq" id="XP_008871880.1">
    <property type="nucleotide sequence ID" value="XM_008873658.1"/>
</dbReference>
<protein>
    <recommendedName>
        <fullName evidence="11">B30.2/SPRY domain-containing protein</fullName>
    </recommendedName>
</protein>
<dbReference type="VEuPathDB" id="FungiDB:H310_08053"/>
<dbReference type="PROSITE" id="PS50188">
    <property type="entry name" value="B302_SPRY"/>
    <property type="match status" value="1"/>
</dbReference>
<dbReference type="GO" id="GO:0004842">
    <property type="term" value="F:ubiquitin-protein transferase activity"/>
    <property type="evidence" value="ECO:0007669"/>
    <property type="project" value="InterPro"/>
</dbReference>
<dbReference type="InterPro" id="IPR043136">
    <property type="entry name" value="B30.2/SPRY_sf"/>
</dbReference>
<dbReference type="SUPFAM" id="SSF46934">
    <property type="entry name" value="UBA-like"/>
    <property type="match status" value="1"/>
</dbReference>
<feature type="active site" description="Glycyl thioester intermediate" evidence="5">
    <location>
        <position position="3519"/>
    </location>
</feature>
<feature type="region of interest" description="Disordered" evidence="6">
    <location>
        <begin position="99"/>
        <end position="118"/>
    </location>
</feature>
<dbReference type="Pfam" id="PF01135">
    <property type="entry name" value="PCMT"/>
    <property type="match status" value="1"/>
</dbReference>
<dbReference type="InterPro" id="IPR003877">
    <property type="entry name" value="SPRY_dom"/>
</dbReference>
<name>A0A024TZB8_9STRA</name>
<keyword evidence="4" id="KW-0539">Nucleus</keyword>
<dbReference type="STRING" id="157072.A0A024TZB8"/>
<dbReference type="Pfam" id="PF00622">
    <property type="entry name" value="SPRY"/>
    <property type="match status" value="1"/>
</dbReference>
<dbReference type="InterPro" id="IPR004170">
    <property type="entry name" value="WWE_dom"/>
</dbReference>
<dbReference type="eggNOG" id="KOG2242">
    <property type="taxonomic scope" value="Eukaryota"/>
</dbReference>
<dbReference type="PROSITE" id="PS50237">
    <property type="entry name" value="HECT"/>
    <property type="match status" value="1"/>
</dbReference>
<dbReference type="SUPFAM" id="SSF49899">
    <property type="entry name" value="Concanavalin A-like lectins/glucanases"/>
    <property type="match status" value="1"/>
</dbReference>
<feature type="domain" description="B30.2/SPRY" evidence="7">
    <location>
        <begin position="1731"/>
        <end position="1934"/>
    </location>
</feature>
<dbReference type="Gene3D" id="3.30.2410.10">
    <property type="entry name" value="Hect, E3 ligase catalytic domain"/>
    <property type="match status" value="1"/>
</dbReference>
<dbReference type="InterPro" id="IPR013320">
    <property type="entry name" value="ConA-like_dom_sf"/>
</dbReference>
<dbReference type="OrthoDB" id="8068875at2759"/>
<evidence type="ECO:0000259" key="7">
    <source>
        <dbReference type="PROSITE" id="PS50188"/>
    </source>
</evidence>
<keyword evidence="2" id="KW-0597">Phosphoprotein</keyword>
<proteinExistence type="predicted"/>
<dbReference type="Gene3D" id="3.90.1750.10">
    <property type="entry name" value="Hect, E3 ligase catalytic domains"/>
    <property type="match status" value="1"/>
</dbReference>
<evidence type="ECO:0000259" key="9">
    <source>
        <dbReference type="PROSITE" id="PS50918"/>
    </source>
</evidence>
<evidence type="ECO:0008006" key="11">
    <source>
        <dbReference type="Google" id="ProtNLM"/>
    </source>
</evidence>
<dbReference type="GeneID" id="20085103"/>
<dbReference type="InterPro" id="IPR042469">
    <property type="entry name" value="HECTD3"/>
</dbReference>
<feature type="domain" description="WWE" evidence="9">
    <location>
        <begin position="2789"/>
        <end position="2876"/>
    </location>
</feature>
<dbReference type="InterPro" id="IPR029063">
    <property type="entry name" value="SAM-dependent_MTases_sf"/>
</dbReference>
<dbReference type="InterPro" id="IPR000569">
    <property type="entry name" value="HECT_dom"/>
</dbReference>
<evidence type="ECO:0000256" key="1">
    <source>
        <dbReference type="ARBA" id="ARBA00004123"/>
    </source>
</evidence>
<feature type="compositionally biased region" description="Low complexity" evidence="6">
    <location>
        <begin position="99"/>
        <end position="108"/>
    </location>
</feature>
<evidence type="ECO:0000256" key="6">
    <source>
        <dbReference type="SAM" id="MobiDB-lite"/>
    </source>
</evidence>
<dbReference type="SMART" id="SM00119">
    <property type="entry name" value="HECTc"/>
    <property type="match status" value="1"/>
</dbReference>
<evidence type="ECO:0000256" key="2">
    <source>
        <dbReference type="ARBA" id="ARBA00022553"/>
    </source>
</evidence>
<evidence type="ECO:0000256" key="4">
    <source>
        <dbReference type="ARBA" id="ARBA00023242"/>
    </source>
</evidence>
<dbReference type="SUPFAM" id="SSF117839">
    <property type="entry name" value="WWE domain"/>
    <property type="match status" value="1"/>
</dbReference>
<evidence type="ECO:0000256" key="5">
    <source>
        <dbReference type="PROSITE-ProRule" id="PRU00104"/>
    </source>
</evidence>
<dbReference type="Gene3D" id="3.40.50.150">
    <property type="entry name" value="Vaccinia Virus protein VP39"/>
    <property type="match status" value="1"/>
</dbReference>
<dbReference type="CDD" id="cd11709">
    <property type="entry name" value="SPRY"/>
    <property type="match status" value="1"/>
</dbReference>
<dbReference type="PROSITE" id="PS50918">
    <property type="entry name" value="WWE"/>
    <property type="match status" value="1"/>
</dbReference>
<dbReference type="Gene3D" id="2.60.120.920">
    <property type="match status" value="1"/>
</dbReference>
<sequence length="3566" mass="403747">MESCKEFLVEDRSASTYTDVVWAPGVSKLLGVDTMQRLILTESDTTKQVTFEYAAPLFIPQSIGLELTQPIDQVFIERVLFRRRTTFLDNITSTSPSSTISHSSFPISQPSETSPSLFDENEFSATSTPLNIKSIGLFSKDPVHIDVEEDVYVSQSILLSLLLSPSPATDEHRVILQDTFLSHTKLLLDALVHRVNDAKDQRISLDSLSHLVYASLYGGLVALLQHGATTPDDGGFSTHLALECLPLLQRVNAALEPLAQSLVHSDRLDIQPPKCNLHKRTHKQANSPAGLTDEGGVPPTPMMAVASRIPLKRQRTLYREPKPDRQQLHFAHAIKSMLENVHSAITGSSTDVINPTSLLNWELSDSTSTSLMAYFDLSFQAANELVRVSRRHSFASVLVFVAENPTQLPLIQIEMEMNCIKTSLSLLIELQMTIASVQNQTEPVLVLHPDVQQKLMRWKGAMAVLLSLGWTVNTTGYYHLEYLAVPSAPQNLNDAADLLVKYIRLCEQRHQQLTQTHHLLHLESTTAFSTTKQDKTTTASGLQQQVEFHCPLTHQQFTSSKDLSLHAARLEPWLKCMVYCRMKKLFWYSPYSVQPQGNLHYPSYTSCRLEVQASSDVLWIRHPFYLYHACLRHMITGANGKPGDIAWRDEDDFLFGLPSVHGEVHFTHARVFPSEVAVVHALVPCVVDDNEVAAPSQAFLQTLIQCQECPWLVRLGPVQSRSLERIQLERKVVGLALVVSGLLPAATTNMDHPAWIRLRLEYQTFHQWLHQQCQHPSNDTLGHLELWVTFLLQMFADAPLTDLWATGDVFDYVIHQVFTFFKRIHDIPLTVAIQQRMLRHRRAAWLQMIGLVVLEAHLQACPVLPSCQHIAIESMAAIFKHKNAGAQSIRYGRHWTKLLQATHGWSRECDAWIVEGLYRLWRQPKPVPQTFAVLDRPAATGGLESIFDADITPEAWTTALFLTLDCIDTKSVVTLLVDQLHKWLVQAKDECVLRGHRLVSLCMERCSTSNDVAFLPSLPTVCTLMCTKLHLFSHRTQEHLVHGLQTLLPLIRPTPILLEFTVLLATMGQDPLAVGGEPYLITEVTDIESTKVVLKPTSAYSHTLPPLALQAAKAAMVAWSLQSTISTWLISAANDVLSSGDNLSDRSERKTGVGHLLGLGSVMLAAQDCSKFVLGHSLHMSRSDIVPVTDGILLSLQRGNTLRATCRCLFRSKCAATPFFIVQCTAGLLEFPCDDHGTFTRTLVTPNVLSLVERAASITPSTVVTNWFFKVWLRSLDSPRDDTISYLLDVALQPASLSIPPHALVSPQTALQPHTYWRVEEMYRYAVRELGRLHLLETVHADHPLLCGPFYAHERSKEASTIQRHRHGHRLPTALTPSRILTRDNLKRIAAIDSNEACNPTTVGNAVDLAKLCDMGYSPSVCAYVLRHYQQNTQGALQWLVNDQNYDDIRQIELMHQPPSRVGFGEALTPSATFFRLNADIKESLLMSCSTSRELLNTLRQVPRESFVPRLYEKEVEDDHAIPHPLGYTLPSMYQSLRVLEALKLEPGVRILDIGTGSGYFVTLLARLMGDNASITSWEQDADRLAYAYIYMAQSVQDGHNVIYPKFMETIRFEVCNAFLNDHADATFDRVHAGASCPRESVNLLLQYVALHGILVVPIDGTLCRIHKTQPTNDWMHLPVEPLGAYSIESLTPPSLQVLSASPSDATNCQRRYGLHGFEEETRTKPLRVLTMDEDMVEIPTVPYPLQVNMLFQVTPLTKSRMYQQGQSNTGLVVTRVGPTPVQLKELSVSNRGSFGTACANVYVRGGGVWFFEVRIGTSKVIQIGWILPGFDPNPESGLGVGDDKYSYAYDGRRKKKWHNGMSDDYWKQSCKAGDVVGCLLDLDQGNMSFLLNGTHLGIAYTDLPRDFSMGGYSPACSMDGGESVWFNFGVKPFLYPPSQHFCPLADFVYLPLIDIPTTVQSSTIFVAKRVHADAVAATTIDDPSVTILIPRNRIAPLDHHLALFLYHESTYNQARSGSWEQLCTELQRSLRISMARSFLAAHMSSLSPRDLMAYLSWASEFPVIQSDQFKLSRHQIPWLVDALDRQLHEAADTMVIEESRHPISHRLLAVTPVVIMALKTLRTSLLDMENTMEKGNSKGAMVHLQRATETLLSRTEREPGDHFQRCRSQLESAYQRIRSVSNEFTFADPSTYTRRPMLEKVVHLKQALELFEAQVSFPSRIPIEAIEAKYVGLPEALSLKVEFDPRTLRTNWKLLFFKDAACQQRWPYVLSRDGFAPFIIPSNHFYYTFVPDTTKTHLTPEWGYAFRVTPYILHPQHCTPTWSLWTAVQAQPQLQDMLIQSNDAASWLQSILRYIRTPAAPEKVHVLSTLVLCLHRNRMRLPADLQPHLSEFLWYLHPELNFVYRTSIKWRLHSNPYFQTLLQTVTTIASLAERRIQRVGIHTFGYHAEMHMWHKELIETVQGLDAMHPATWQPIISKQYNPLHMLKQLFKQFEASIKSDVQRWHKNRRELWIRQVDQAYHPALLSHCLYVFNDTLLPVCVASRECGWAAERNKWLRHLHAACTVGDIAMQLMVLAGFIDVDSHSSTWPCQSYDWRKAVMNLTKTDLSEDGQLEVSGQWTDGHVVLENDLATTSLNRIFEDSPKLFRVRQAENVHVIGAFGYKRTLIRKIQFRLRKTFNNTPCTAGMVFVFPEYPTPEDMMKIQHYDHFTSEKYQSYVLKMRRRAMVPIPGDPVAYFDVTSPHYCQGNTVTVVPDFALVGQYVVVKLLRCYNIRVMEDLADVIKRQEDHHAPTNVYYNVNSVYLWCYKPHEEWLIYPSAIEYMIESKYQAYCQGDIVSHGEYVVAGEDVVLDFQNMVQYTPTDQFSNPVTCRIKRVQVTIDMKIKLAAPPSMEVEYMGFFGLQETAADEAYNTWKVKFQTLAMTAQHAQLNSPTTQLYRVLSEKSPVHNFPSLSASISTYVLYGEIVSITARNGRWGCIANSEAWCLLDTHQPSFFPISQARAAAHGTVPWLPDQPVHCVAPNGEAYSGMFQIGASREVDEELVHMVNKLRETSGRCVTNLMVSDVYASLHGKHKDYPYLSIFPIPAITGRLDVLRAINARLSQCLMFIGIGLKLKEPDWLSGVVLKAKSCLFLETKMHVWKKIWSESYSMERSSEVVTINRHLAFKARDTLRDCANVLQDDLAVYSPTVFVQLWRELHRTSPGLLRRSDGKSWFTKFKGEPSIDDGGLYRETTATTCYELNNGLLPLFIPCSNGKHTQGLNQNTLVPNSSCTKWHECCEWLQFVGVLMGIATQNLEEVFPIQLAPPIWKLLVAEPLTPHDFHQFDVATAQTLRYLRHADFDSDDMFASIFPDQTFTCLNEQDEVVELVPHGATIPVTLGNRLEYADALESYRLHQFDEAVGFIRKGLESIVQVDLLPMFTWSELELLVCGRPTLNLALLRKKTEYSPDMDMQDALVERFWRTLAGFTSEEQQLFLQFVWGRTRLPFSEVDFGSYTFKLVRHMSPSNPDNYLPVAHTCFFQLELPNYSSAAIMRSKLLYAMNHCTSIVDEEQAAHQLEIALWDSS</sequence>
<dbReference type="InterPro" id="IPR037197">
    <property type="entry name" value="WWE_dom_sf"/>
</dbReference>
<dbReference type="InterPro" id="IPR009060">
    <property type="entry name" value="UBA-like_sf"/>
</dbReference>
<dbReference type="EMBL" id="KI913967">
    <property type="protein sequence ID" value="ETV99324.1"/>
    <property type="molecule type" value="Genomic_DNA"/>
</dbReference>
<evidence type="ECO:0000313" key="10">
    <source>
        <dbReference type="EMBL" id="ETV99324.1"/>
    </source>
</evidence>
<organism evidence="10">
    <name type="scientific">Aphanomyces invadans</name>
    <dbReference type="NCBI Taxonomy" id="157072"/>
    <lineage>
        <taxon>Eukaryota</taxon>
        <taxon>Sar</taxon>
        <taxon>Stramenopiles</taxon>
        <taxon>Oomycota</taxon>
        <taxon>Saprolegniomycetes</taxon>
        <taxon>Saprolegniales</taxon>
        <taxon>Verrucalvaceae</taxon>
        <taxon>Aphanomyces</taxon>
    </lineage>
</organism>
<dbReference type="eggNOG" id="KOG1426">
    <property type="taxonomic scope" value="Eukaryota"/>
</dbReference>
<evidence type="ECO:0000259" key="8">
    <source>
        <dbReference type="PROSITE" id="PS50237"/>
    </source>
</evidence>
<evidence type="ECO:0000256" key="3">
    <source>
        <dbReference type="ARBA" id="ARBA00022786"/>
    </source>
</evidence>
<accession>A0A024TZB8</accession>
<dbReference type="Gene3D" id="3.30.2160.10">
    <property type="entry name" value="Hect, E3 ligase catalytic domain"/>
    <property type="match status" value="1"/>
</dbReference>
<dbReference type="eggNOG" id="KOG1661">
    <property type="taxonomic scope" value="Eukaryota"/>
</dbReference>
<dbReference type="InterPro" id="IPR001870">
    <property type="entry name" value="B30.2/SPRY"/>
</dbReference>
<dbReference type="Pfam" id="PF02825">
    <property type="entry name" value="WWE"/>
    <property type="match status" value="1"/>
</dbReference>
<reference evidence="10" key="1">
    <citation type="submission" date="2013-12" db="EMBL/GenBank/DDBJ databases">
        <title>The Genome Sequence of Aphanomyces invadans NJM9701.</title>
        <authorList>
            <consortium name="The Broad Institute Genomics Platform"/>
            <person name="Russ C."/>
            <person name="Tyler B."/>
            <person name="van West P."/>
            <person name="Dieguez-Uribeondo J."/>
            <person name="Young S.K."/>
            <person name="Zeng Q."/>
            <person name="Gargeya S."/>
            <person name="Fitzgerald M."/>
            <person name="Abouelleil A."/>
            <person name="Alvarado L."/>
            <person name="Chapman S.B."/>
            <person name="Gainer-Dewar J."/>
            <person name="Goldberg J."/>
            <person name="Griggs A."/>
            <person name="Gujja S."/>
            <person name="Hansen M."/>
            <person name="Howarth C."/>
            <person name="Imamovic A."/>
            <person name="Ireland A."/>
            <person name="Larimer J."/>
            <person name="McCowan C."/>
            <person name="Murphy C."/>
            <person name="Pearson M."/>
            <person name="Poon T.W."/>
            <person name="Priest M."/>
            <person name="Roberts A."/>
            <person name="Saif S."/>
            <person name="Shea T."/>
            <person name="Sykes S."/>
            <person name="Wortman J."/>
            <person name="Nusbaum C."/>
            <person name="Birren B."/>
        </authorList>
    </citation>
    <scope>NUCLEOTIDE SEQUENCE [LARGE SCALE GENOMIC DNA]</scope>
    <source>
        <strain evidence="10">NJM9701</strain>
    </source>
</reference>
<feature type="domain" description="HECT" evidence="8">
    <location>
        <begin position="3203"/>
        <end position="3561"/>
    </location>
</feature>
<dbReference type="SMART" id="SM00449">
    <property type="entry name" value="SPRY"/>
    <property type="match status" value="1"/>
</dbReference>
<dbReference type="PANTHER" id="PTHR46654">
    <property type="entry name" value="E3 UBIQUITIN-PROTEIN LIGASE HECTD3"/>
    <property type="match status" value="1"/>
</dbReference>
<gene>
    <name evidence="10" type="ORF">H310_08053</name>
</gene>